<feature type="compositionally biased region" description="Basic and acidic residues" evidence="1">
    <location>
        <begin position="457"/>
        <end position="510"/>
    </location>
</feature>
<keyword evidence="3" id="KW-1185">Reference proteome</keyword>
<feature type="region of interest" description="Disordered" evidence="1">
    <location>
        <begin position="1"/>
        <end position="20"/>
    </location>
</feature>
<feature type="compositionally biased region" description="Basic and acidic residues" evidence="1">
    <location>
        <begin position="901"/>
        <end position="912"/>
    </location>
</feature>
<feature type="compositionally biased region" description="Polar residues" evidence="1">
    <location>
        <begin position="1250"/>
        <end position="1264"/>
    </location>
</feature>
<feature type="compositionally biased region" description="Basic and acidic residues" evidence="1">
    <location>
        <begin position="72"/>
        <end position="81"/>
    </location>
</feature>
<feature type="compositionally biased region" description="Polar residues" evidence="1">
    <location>
        <begin position="714"/>
        <end position="731"/>
    </location>
</feature>
<name>A0AAD4IBR8_9PLEO</name>
<reference evidence="2" key="1">
    <citation type="submission" date="2021-07" db="EMBL/GenBank/DDBJ databases">
        <title>Genome Resource of American Ginseng Black Spot Pathogen Alternaria panax.</title>
        <authorList>
            <person name="Qiu C."/>
            <person name="Wang W."/>
            <person name="Liu Z."/>
        </authorList>
    </citation>
    <scope>NUCLEOTIDE SEQUENCE</scope>
    <source>
        <strain evidence="2">BNCC115425</strain>
    </source>
</reference>
<evidence type="ECO:0000313" key="3">
    <source>
        <dbReference type="Proteomes" id="UP001199106"/>
    </source>
</evidence>
<feature type="compositionally biased region" description="Low complexity" evidence="1">
    <location>
        <begin position="518"/>
        <end position="541"/>
    </location>
</feature>
<feature type="compositionally biased region" description="Basic and acidic residues" evidence="1">
    <location>
        <begin position="644"/>
        <end position="654"/>
    </location>
</feature>
<feature type="compositionally biased region" description="Basic and acidic residues" evidence="1">
    <location>
        <begin position="232"/>
        <end position="242"/>
    </location>
</feature>
<feature type="region of interest" description="Disordered" evidence="1">
    <location>
        <begin position="157"/>
        <end position="194"/>
    </location>
</feature>
<feature type="compositionally biased region" description="Low complexity" evidence="1">
    <location>
        <begin position="265"/>
        <end position="286"/>
    </location>
</feature>
<sequence length="1273" mass="137069">MAVRLQSACRADGGPRPMASLSTLHRDAHARDGNEASGTRSLSHAIMNRWLNRKKDGGEDVAAAKKTKKGKKGQEEPKPDFDLSAALPKADDFRTSLIMPGLSTRFSMLKEQDDPDSKIGKASDDSVLQPKRQSRLHEFGFVSGGLSDIAEVSSLNGSIRPPFANERTNSFDSSRDDDGSGSIMTRARPGEGNVLFGGRQKIYMISNSNSKGTGRTLYDDDVNMSAYQRLRQEEKDRLRQQAEDDEAQHSEPSSPTELSRKRETSSSTNSGTANTRTSTAATSIASQGTNSVTAPSPAFPPTSAPMISPDLSRSTTTKRRLYDQGLDQQFQEQQSSAMNRLNSIRRARAPTGQSTPPIPIAQARSATNLSDRFARGPGFRSDSPNAPQNPGVNRNNSSGASSPILARPQSPALASPVVSDNEETHTLNAALQPNDRGKATAMGAFNKPKAAFSEEQYAERLRHMQQDREGRSTPTDKVERSPPPRKPTLKERAEQQRRKRAESDAKERSSSESTAEPSQAISAFSRFQAAASQMRTTGPATPSSPPTQRLPELPRQREASPANYTKTTLSSSPDFSDAEEEAPKPSVSRPQEPTRRFDNVPVATGPAPSIFEHPALRSRTTSEEEASQASFASYSPALTQEASPRPEETVKVDGTEVDSPTLGPDNGGLSGMIRQHLRNMSNVSSNYGEPGPPMMSPPMGLAIHTQEFGLQRRQPGSESVTPAPSTYSHSNPWDLDDIDNPYRDENGKMSPEHSVNGQGAAPLIMSATEPNPAAPWDLTPRRTHERIASNETEADHEAFQRDLAQRQRLIQENLRAKAEGRSTSPAPGGPSGGLKNALNMLRAKSSRESFATVEVSNKSVRKLALGGTSANVSSTSLVGLQGDVPALRPKQSRILQQSEQDAQRELESRQRSATESSRTGRPTGRSPQASTRSSTRERSSSGTSSGRSRSRPDQYRDDLDQAMTEGSRGAYPLNTMPSLPGYVAYPTPPLPAERPSLDSQGRMRSRSNSKTAAANYFESKHLHPIQTNAGSGPSSRLPVPQGKFSPGMPISPRPSPGGYNNANGNAFSHPTSPVPPFSANHTPSVSNPTTPNAAAFNPSTVQPLSKTGVLRKKSIAKSEISEPMFLSTTSSIDTINLPAGASLKNGMENDAPPVPPINPMRRRFGFGRGESQSPIGSSPYDPAVQPGMEAPRAPYAEPLRTNSSDGLINQSRQPKGRLRKASSEGRSLRGNAQSQFGPSPAMPQNGFAVRNNSPPRPANSSAVAQQPMEGGMF</sequence>
<feature type="region of interest" description="Disordered" evidence="1">
    <location>
        <begin position="812"/>
        <end position="837"/>
    </location>
</feature>
<feature type="region of interest" description="Disordered" evidence="1">
    <location>
        <begin position="110"/>
        <end position="131"/>
    </location>
</feature>
<feature type="region of interest" description="Disordered" evidence="1">
    <location>
        <begin position="982"/>
        <end position="1005"/>
    </location>
</feature>
<gene>
    <name evidence="2" type="ORF">G6011_10454</name>
</gene>
<feature type="compositionally biased region" description="Basic and acidic residues" evidence="1">
    <location>
        <begin position="110"/>
        <end position="124"/>
    </location>
</feature>
<dbReference type="AlphaFoldDB" id="A0AAD4IBR8"/>
<feature type="compositionally biased region" description="Basic and acidic residues" evidence="1">
    <location>
        <begin position="740"/>
        <end position="751"/>
    </location>
</feature>
<dbReference type="EMBL" id="JAANER010000003">
    <property type="protein sequence ID" value="KAG9191720.1"/>
    <property type="molecule type" value="Genomic_DNA"/>
</dbReference>
<comment type="caution">
    <text evidence="2">The sequence shown here is derived from an EMBL/GenBank/DDBJ whole genome shotgun (WGS) entry which is preliminary data.</text>
</comment>
<feature type="compositionally biased region" description="Polar residues" evidence="1">
    <location>
        <begin position="382"/>
        <end position="401"/>
    </location>
</feature>
<feature type="region of interest" description="Disordered" evidence="1">
    <location>
        <begin position="51"/>
        <end position="84"/>
    </location>
</feature>
<feature type="compositionally biased region" description="Low complexity" evidence="1">
    <location>
        <begin position="324"/>
        <end position="334"/>
    </location>
</feature>
<dbReference type="Proteomes" id="UP001199106">
    <property type="component" value="Unassembled WGS sequence"/>
</dbReference>
<accession>A0AAD4IBR8</accession>
<organism evidence="2 3">
    <name type="scientific">Alternaria panax</name>
    <dbReference type="NCBI Taxonomy" id="48097"/>
    <lineage>
        <taxon>Eukaryota</taxon>
        <taxon>Fungi</taxon>
        <taxon>Dikarya</taxon>
        <taxon>Ascomycota</taxon>
        <taxon>Pezizomycotina</taxon>
        <taxon>Dothideomycetes</taxon>
        <taxon>Pleosporomycetidae</taxon>
        <taxon>Pleosporales</taxon>
        <taxon>Pleosporineae</taxon>
        <taxon>Pleosporaceae</taxon>
        <taxon>Alternaria</taxon>
        <taxon>Alternaria sect. Panax</taxon>
    </lineage>
</organism>
<feature type="region of interest" description="Disordered" evidence="1">
    <location>
        <begin position="1143"/>
        <end position="1273"/>
    </location>
</feature>
<protein>
    <submittedName>
        <fullName evidence="2">Uncharacterized protein</fullName>
    </submittedName>
</protein>
<feature type="compositionally biased region" description="Polar residues" evidence="1">
    <location>
        <begin position="1200"/>
        <end position="1213"/>
    </location>
</feature>
<feature type="region of interest" description="Disordered" evidence="1">
    <location>
        <begin position="232"/>
        <end position="672"/>
    </location>
</feature>
<feature type="region of interest" description="Disordered" evidence="1">
    <location>
        <begin position="894"/>
        <end position="956"/>
    </location>
</feature>
<evidence type="ECO:0000256" key="1">
    <source>
        <dbReference type="SAM" id="MobiDB-lite"/>
    </source>
</evidence>
<proteinExistence type="predicted"/>
<feature type="compositionally biased region" description="Polar residues" evidence="1">
    <location>
        <begin position="562"/>
        <end position="574"/>
    </location>
</feature>
<evidence type="ECO:0000313" key="2">
    <source>
        <dbReference type="EMBL" id="KAG9191720.1"/>
    </source>
</evidence>
<feature type="region of interest" description="Disordered" evidence="1">
    <location>
        <begin position="711"/>
        <end position="758"/>
    </location>
</feature>
<feature type="compositionally biased region" description="Polar residues" evidence="1">
    <location>
        <begin position="913"/>
        <end position="929"/>
    </location>
</feature>